<reference evidence="2 3" key="1">
    <citation type="submission" date="2023-01" db="EMBL/GenBank/DDBJ databases">
        <title>Analysis of 21 Apiospora genomes using comparative genomics revels a genus with tremendous synthesis potential of carbohydrate active enzymes and secondary metabolites.</title>
        <authorList>
            <person name="Sorensen T."/>
        </authorList>
    </citation>
    <scope>NUCLEOTIDE SEQUENCE [LARGE SCALE GENOMIC DNA]</scope>
    <source>
        <strain evidence="2 3">CBS 135458</strain>
    </source>
</reference>
<feature type="region of interest" description="Disordered" evidence="1">
    <location>
        <begin position="1"/>
        <end position="45"/>
    </location>
</feature>
<gene>
    <name evidence="2" type="ORF">PG994_015221</name>
</gene>
<protein>
    <submittedName>
        <fullName evidence="2">Uncharacterized protein</fullName>
    </submittedName>
</protein>
<evidence type="ECO:0000313" key="2">
    <source>
        <dbReference type="EMBL" id="KAK8036724.1"/>
    </source>
</evidence>
<dbReference type="EMBL" id="JAQQWL010000018">
    <property type="protein sequence ID" value="KAK8036724.1"/>
    <property type="molecule type" value="Genomic_DNA"/>
</dbReference>
<proteinExistence type="predicted"/>
<evidence type="ECO:0000313" key="3">
    <source>
        <dbReference type="Proteomes" id="UP001480595"/>
    </source>
</evidence>
<dbReference type="GeneID" id="92099693"/>
<comment type="caution">
    <text evidence="2">The sequence shown here is derived from an EMBL/GenBank/DDBJ whole genome shotgun (WGS) entry which is preliminary data.</text>
</comment>
<name>A0ABR1SSN6_9PEZI</name>
<feature type="compositionally biased region" description="Basic and acidic residues" evidence="1">
    <location>
        <begin position="206"/>
        <end position="216"/>
    </location>
</feature>
<feature type="region of interest" description="Disordered" evidence="1">
    <location>
        <begin position="193"/>
        <end position="244"/>
    </location>
</feature>
<organism evidence="2 3">
    <name type="scientific">Apiospora phragmitis</name>
    <dbReference type="NCBI Taxonomy" id="2905665"/>
    <lineage>
        <taxon>Eukaryota</taxon>
        <taxon>Fungi</taxon>
        <taxon>Dikarya</taxon>
        <taxon>Ascomycota</taxon>
        <taxon>Pezizomycotina</taxon>
        <taxon>Sordariomycetes</taxon>
        <taxon>Xylariomycetidae</taxon>
        <taxon>Amphisphaeriales</taxon>
        <taxon>Apiosporaceae</taxon>
        <taxon>Apiospora</taxon>
    </lineage>
</organism>
<feature type="compositionally biased region" description="Basic and acidic residues" evidence="1">
    <location>
        <begin position="20"/>
        <end position="35"/>
    </location>
</feature>
<accession>A0ABR1SSN6</accession>
<feature type="compositionally biased region" description="Acidic residues" evidence="1">
    <location>
        <begin position="230"/>
        <end position="244"/>
    </location>
</feature>
<evidence type="ECO:0000256" key="1">
    <source>
        <dbReference type="SAM" id="MobiDB-lite"/>
    </source>
</evidence>
<dbReference type="RefSeq" id="XP_066707542.1">
    <property type="nucleotide sequence ID" value="XM_066866628.1"/>
</dbReference>
<dbReference type="Proteomes" id="UP001480595">
    <property type="component" value="Unassembled WGS sequence"/>
</dbReference>
<keyword evidence="3" id="KW-1185">Reference proteome</keyword>
<sequence>MATVDFGAGSTASGSGGGKPPRDPNHNKDSDHNEIGEIAPDASEEDIKEIQQALRILNRYEKRGLFCRSAPQPGRRAKGRCGRRARAKVSRSIRGAERRDPCMGCLRSVLSSTAKASKCYDNETGSGRCLACLQNNHSCTTVPHLARRVGRHLLGEALKCKSETPDADPKFLSMLRIAFRVLLELEYLGKSNEYHEGNDSEPEIDGLDRPKREKSIKGRPKQVRKRKDDSEEDSGDDEYSGNDE</sequence>